<feature type="transmembrane region" description="Helical" evidence="2">
    <location>
        <begin position="478"/>
        <end position="497"/>
    </location>
</feature>
<feature type="transmembrane region" description="Helical" evidence="2">
    <location>
        <begin position="166"/>
        <end position="184"/>
    </location>
</feature>
<feature type="transmembrane region" description="Helical" evidence="2">
    <location>
        <begin position="230"/>
        <end position="248"/>
    </location>
</feature>
<gene>
    <name evidence="3" type="ORF">FOB60_003834</name>
</gene>
<keyword evidence="2" id="KW-1133">Transmembrane helix</keyword>
<proteinExistence type="predicted"/>
<dbReference type="Pfam" id="PF06772">
    <property type="entry name" value="LtrA"/>
    <property type="match status" value="1"/>
</dbReference>
<feature type="transmembrane region" description="Helical" evidence="2">
    <location>
        <begin position="363"/>
        <end position="381"/>
    </location>
</feature>
<dbReference type="PANTHER" id="PTHR36840">
    <property type="entry name" value="BLL5714 PROTEIN"/>
    <property type="match status" value="1"/>
</dbReference>
<dbReference type="EMBL" id="JABWAB010000005">
    <property type="protein sequence ID" value="KAF6051166.1"/>
    <property type="molecule type" value="Genomic_DNA"/>
</dbReference>
<dbReference type="Proteomes" id="UP000590412">
    <property type="component" value="Unassembled WGS sequence"/>
</dbReference>
<evidence type="ECO:0000313" key="4">
    <source>
        <dbReference type="Proteomes" id="UP000590412"/>
    </source>
</evidence>
<name>A0A8X7TAJ3_CANPA</name>
<keyword evidence="2" id="KW-0812">Transmembrane</keyword>
<feature type="transmembrane region" description="Helical" evidence="2">
    <location>
        <begin position="196"/>
        <end position="218"/>
    </location>
</feature>
<organism evidence="3 4">
    <name type="scientific">Candida parapsilosis</name>
    <name type="common">Yeast</name>
    <dbReference type="NCBI Taxonomy" id="5480"/>
    <lineage>
        <taxon>Eukaryota</taxon>
        <taxon>Fungi</taxon>
        <taxon>Dikarya</taxon>
        <taxon>Ascomycota</taxon>
        <taxon>Saccharomycotina</taxon>
        <taxon>Pichiomycetes</taxon>
        <taxon>Debaryomycetaceae</taxon>
        <taxon>Candida/Lodderomyces clade</taxon>
        <taxon>Candida</taxon>
    </lineage>
</organism>
<evidence type="ECO:0000313" key="3">
    <source>
        <dbReference type="EMBL" id="KAF6051166.1"/>
    </source>
</evidence>
<protein>
    <submittedName>
        <fullName evidence="3">Bacterial low temperature requirement A protein (LtrA) family protein</fullName>
    </submittedName>
</protein>
<sequence length="519" mass="59107">MSLRSSKSTPDSQNNAPQPRTSSQDESDPFYHERSHTSHQLSQEELPNIEQDLTDSEDEDEFIRRFGDINFQYIKPPRENFWFIRPHALNYFKDGVLFRTKGERGSSRTELFLDLLYVGLIANLAGEASEDASGLALLKYVLFFLPIWVVWADIKDFTNYYYNEDLSQKLYIFWILCLLTLYINSHYDITESYSKAAIPVVSYILCRLSLAVSLVVYSIFIPEHRTQQRLYAATIFVTSMCWLSVIFVSTRVKIALAFVFLFLEQVCFSVCFHPWTKRMLKLTMSTALNIEHEVERFSVFVTIAIGEYLYKVVSNGSLGVGFSAKYARGIFLLADAYILFWLYQYGGTNSRAIHPLRNSGTTAMLWIYAHVPLIAALVLSADAGGDLCAIDNPSTKKHQHLEARNEGEESERNMYALAFFYTGGIGVALVCMFVLGLVEKGRDPPNYFILPQKLRVFWRLPIGIIVIMITFAEMNSTLLMGIVTLLLGILLVFESFVSTPRNCLFNTRPSGEAVRDVAI</sequence>
<feature type="transmembrane region" description="Helical" evidence="2">
    <location>
        <begin position="456"/>
        <end position="472"/>
    </location>
</feature>
<feature type="compositionally biased region" description="Polar residues" evidence="1">
    <location>
        <begin position="1"/>
        <end position="24"/>
    </location>
</feature>
<accession>A0A8X7TAJ3</accession>
<comment type="caution">
    <text evidence="3">The sequence shown here is derived from an EMBL/GenBank/DDBJ whole genome shotgun (WGS) entry which is preliminary data.</text>
</comment>
<dbReference type="OrthoDB" id="191995at2759"/>
<feature type="transmembrane region" description="Helical" evidence="2">
    <location>
        <begin position="414"/>
        <end position="435"/>
    </location>
</feature>
<keyword evidence="2" id="KW-0472">Membrane</keyword>
<reference evidence="3" key="1">
    <citation type="submission" date="2020-03" db="EMBL/GenBank/DDBJ databases">
        <title>FDA dAtabase for Regulatory Grade micrObial Sequences (FDA-ARGOS): Supporting development and validation of Infectious Disease Dx tests.</title>
        <authorList>
            <person name="Campos J."/>
            <person name="Goldberg B."/>
            <person name="Tallon L."/>
            <person name="Sadzewicz L."/>
            <person name="Vavikolanu K."/>
            <person name="Mehta A."/>
            <person name="Aluvathingal J."/>
            <person name="Nadendla S."/>
            <person name="Nandy P."/>
            <person name="Geyer C."/>
            <person name="Yan Y."/>
            <person name="Sichtig H."/>
        </authorList>
    </citation>
    <scope>NUCLEOTIDE SEQUENCE [LARGE SCALE GENOMIC DNA]</scope>
    <source>
        <strain evidence="3">FDAARGOS_652</strain>
    </source>
</reference>
<feature type="transmembrane region" description="Helical" evidence="2">
    <location>
        <begin position="254"/>
        <end position="276"/>
    </location>
</feature>
<feature type="transmembrane region" description="Helical" evidence="2">
    <location>
        <begin position="135"/>
        <end position="154"/>
    </location>
</feature>
<feature type="region of interest" description="Disordered" evidence="1">
    <location>
        <begin position="1"/>
        <end position="47"/>
    </location>
</feature>
<dbReference type="InterPro" id="IPR010640">
    <property type="entry name" value="Low_temperature_requirement_A"/>
</dbReference>
<evidence type="ECO:0000256" key="2">
    <source>
        <dbReference type="SAM" id="Phobius"/>
    </source>
</evidence>
<dbReference type="AlphaFoldDB" id="A0A8X7TAJ3"/>
<feature type="transmembrane region" description="Helical" evidence="2">
    <location>
        <begin position="326"/>
        <end position="343"/>
    </location>
</feature>
<dbReference type="PANTHER" id="PTHR36840:SF1">
    <property type="entry name" value="BLL5714 PROTEIN"/>
    <property type="match status" value="1"/>
</dbReference>
<evidence type="ECO:0000256" key="1">
    <source>
        <dbReference type="SAM" id="MobiDB-lite"/>
    </source>
</evidence>